<feature type="transmembrane region" description="Helical" evidence="1">
    <location>
        <begin position="106"/>
        <end position="126"/>
    </location>
</feature>
<keyword evidence="1" id="KW-1133">Transmembrane helix</keyword>
<dbReference type="Proteomes" id="UP000466442">
    <property type="component" value="Unassembled WGS sequence"/>
</dbReference>
<keyword evidence="1" id="KW-0812">Transmembrane</keyword>
<accession>A0A8S9XWG9</accession>
<comment type="caution">
    <text evidence="2">The sequence shown here is derived from an EMBL/GenBank/DDBJ whole genome shotgun (WGS) entry which is preliminary data.</text>
</comment>
<keyword evidence="1" id="KW-0472">Membrane</keyword>
<proteinExistence type="predicted"/>
<evidence type="ECO:0000256" key="1">
    <source>
        <dbReference type="SAM" id="Phobius"/>
    </source>
</evidence>
<name>A0A8S9XWG9_APOLU</name>
<dbReference type="EMBL" id="WIXP02000003">
    <property type="protein sequence ID" value="KAF6213273.1"/>
    <property type="molecule type" value="Genomic_DNA"/>
</dbReference>
<feature type="transmembrane region" description="Helical" evidence="1">
    <location>
        <begin position="138"/>
        <end position="156"/>
    </location>
</feature>
<organism evidence="2 3">
    <name type="scientific">Apolygus lucorum</name>
    <name type="common">Small green plant bug</name>
    <name type="synonym">Lygocoris lucorum</name>
    <dbReference type="NCBI Taxonomy" id="248454"/>
    <lineage>
        <taxon>Eukaryota</taxon>
        <taxon>Metazoa</taxon>
        <taxon>Ecdysozoa</taxon>
        <taxon>Arthropoda</taxon>
        <taxon>Hexapoda</taxon>
        <taxon>Insecta</taxon>
        <taxon>Pterygota</taxon>
        <taxon>Neoptera</taxon>
        <taxon>Paraneoptera</taxon>
        <taxon>Hemiptera</taxon>
        <taxon>Heteroptera</taxon>
        <taxon>Panheteroptera</taxon>
        <taxon>Cimicomorpha</taxon>
        <taxon>Miridae</taxon>
        <taxon>Mirini</taxon>
        <taxon>Apolygus</taxon>
    </lineage>
</organism>
<dbReference type="AlphaFoldDB" id="A0A8S9XWG9"/>
<reference evidence="2" key="1">
    <citation type="journal article" date="2021" name="Mol. Ecol. Resour.">
        <title>Apolygus lucorum genome provides insights into omnivorousness and mesophyll feeding.</title>
        <authorList>
            <person name="Liu Y."/>
            <person name="Liu H."/>
            <person name="Wang H."/>
            <person name="Huang T."/>
            <person name="Liu B."/>
            <person name="Yang B."/>
            <person name="Yin L."/>
            <person name="Li B."/>
            <person name="Zhang Y."/>
            <person name="Zhang S."/>
            <person name="Jiang F."/>
            <person name="Zhang X."/>
            <person name="Ren Y."/>
            <person name="Wang B."/>
            <person name="Wang S."/>
            <person name="Lu Y."/>
            <person name="Wu K."/>
            <person name="Fan W."/>
            <person name="Wang G."/>
        </authorList>
    </citation>
    <scope>NUCLEOTIDE SEQUENCE</scope>
    <source>
        <strain evidence="2">12Hb</strain>
    </source>
</reference>
<keyword evidence="3" id="KW-1185">Reference proteome</keyword>
<sequence length="234" mass="27251">MEYTTISSSWIYGAVASYPFAGYLRVMPLVPWETFYWQMRILMDDFVVHEEDDCRALIISTNFVYPFVSYVVTVDVIIEFHESGTGEAHTHVQGIKITSEKFIERTILYCTSAYFIVQIIASMYRTGVRGYFDRAPKVLGIIGLGNYAICTMWYALRVQQKYAVINKLYNTPLNKYTDLHSPYNYELIDSSLLLFCEVVYVQLWSVHVFDVLGSEWLRKSYRSTFKVGLVRFVL</sequence>
<evidence type="ECO:0000313" key="3">
    <source>
        <dbReference type="Proteomes" id="UP000466442"/>
    </source>
</evidence>
<gene>
    <name evidence="2" type="ORF">GE061_010991</name>
</gene>
<protein>
    <submittedName>
        <fullName evidence="2">Uncharacterized protein</fullName>
    </submittedName>
</protein>
<evidence type="ECO:0000313" key="2">
    <source>
        <dbReference type="EMBL" id="KAF6213273.1"/>
    </source>
</evidence>